<dbReference type="Pfam" id="PF06486">
    <property type="entry name" value="DUF1093"/>
    <property type="match status" value="1"/>
</dbReference>
<dbReference type="Proteomes" id="UP000195043">
    <property type="component" value="Unassembled WGS sequence"/>
</dbReference>
<accession>A0A242A3E9</accession>
<evidence type="ECO:0000313" key="1">
    <source>
        <dbReference type="EMBL" id="OTN75568.1"/>
    </source>
</evidence>
<dbReference type="RefSeq" id="WP_086273613.1">
    <property type="nucleotide sequence ID" value="NZ_NGKU01000001.1"/>
</dbReference>
<dbReference type="OrthoDB" id="2146259at2"/>
<dbReference type="Gene3D" id="2.40.50.480">
    <property type="match status" value="1"/>
</dbReference>
<sequence>MKKILIALGILIIAAGGYFGHTYYADNYQTVTAYALTPAKVPVEHQTVDQSGKEIEGYTSYDYTFEFVKKNGEKEMMTYELSGEHVTPYAPNTLIKAEISKTRIVSGPNEIKQSEVPASILAELE</sequence>
<evidence type="ECO:0008006" key="3">
    <source>
        <dbReference type="Google" id="ProtNLM"/>
    </source>
</evidence>
<protein>
    <recommendedName>
        <fullName evidence="3">DUF1093 domain-containing protein</fullName>
    </recommendedName>
</protein>
<organism evidence="1 2">
    <name type="scientific">Candidatus Enterococcus testudinis</name>
    <dbReference type="NCBI Taxonomy" id="1834191"/>
    <lineage>
        <taxon>Bacteria</taxon>
        <taxon>Bacillati</taxon>
        <taxon>Bacillota</taxon>
        <taxon>Bacilli</taxon>
        <taxon>Lactobacillales</taxon>
        <taxon>Enterococcaceae</taxon>
        <taxon>Enterococcus</taxon>
    </lineage>
</organism>
<gene>
    <name evidence="1" type="ORF">A5886_000642</name>
</gene>
<dbReference type="AlphaFoldDB" id="A0A242A3E9"/>
<dbReference type="STRING" id="1834191.A5886_000642"/>
<dbReference type="InterPro" id="IPR036166">
    <property type="entry name" value="YxeA-like_sf"/>
</dbReference>
<evidence type="ECO:0000313" key="2">
    <source>
        <dbReference type="Proteomes" id="UP000195043"/>
    </source>
</evidence>
<keyword evidence="2" id="KW-1185">Reference proteome</keyword>
<reference evidence="1 2" key="1">
    <citation type="submission" date="2017-05" db="EMBL/GenBank/DDBJ databases">
        <title>The Genome Sequence of Enterococcus sp. 8G7_MSG3316.</title>
        <authorList>
            <consortium name="The Broad Institute Genomics Platform"/>
            <consortium name="The Broad Institute Genomic Center for Infectious Diseases"/>
            <person name="Earl A."/>
            <person name="Manson A."/>
            <person name="Schwartman J."/>
            <person name="Gilmore M."/>
            <person name="Abouelleil A."/>
            <person name="Cao P."/>
            <person name="Chapman S."/>
            <person name="Cusick C."/>
            <person name="Shea T."/>
            <person name="Young S."/>
            <person name="Neafsey D."/>
            <person name="Nusbaum C."/>
            <person name="Birren B."/>
        </authorList>
    </citation>
    <scope>NUCLEOTIDE SEQUENCE [LARGE SCALE GENOMIC DNA]</scope>
    <source>
        <strain evidence="1 2">8G7_MSG3316</strain>
    </source>
</reference>
<name>A0A242A3E9_9ENTE</name>
<dbReference type="SUPFAM" id="SSF159121">
    <property type="entry name" value="BC4932-like"/>
    <property type="match status" value="1"/>
</dbReference>
<dbReference type="EMBL" id="NGKU01000001">
    <property type="protein sequence ID" value="OTN75568.1"/>
    <property type="molecule type" value="Genomic_DNA"/>
</dbReference>
<dbReference type="InterPro" id="IPR006542">
    <property type="entry name" value="DUF1093"/>
</dbReference>
<proteinExistence type="predicted"/>
<comment type="caution">
    <text evidence="1">The sequence shown here is derived from an EMBL/GenBank/DDBJ whole genome shotgun (WGS) entry which is preliminary data.</text>
</comment>